<comment type="caution">
    <text evidence="2">The sequence shown here is derived from an EMBL/GenBank/DDBJ whole genome shotgun (WGS) entry which is preliminary data.</text>
</comment>
<name>A0ABT8CEN1_9BACT</name>
<dbReference type="EMBL" id="JAUFQS010000047">
    <property type="protein sequence ID" value="MDN3690136.1"/>
    <property type="molecule type" value="Genomic_DNA"/>
</dbReference>
<accession>A0ABT8CEN1</accession>
<dbReference type="Proteomes" id="UP001236663">
    <property type="component" value="Unassembled WGS sequence"/>
</dbReference>
<reference evidence="3" key="1">
    <citation type="journal article" date="2019" name="Int. J. Syst. Evol. Microbiol.">
        <title>The Global Catalogue of Microorganisms (GCM) 10K type strain sequencing project: providing services to taxonomists for standard genome sequencing and annotation.</title>
        <authorList>
            <consortium name="The Broad Institute Genomics Platform"/>
            <consortium name="The Broad Institute Genome Sequencing Center for Infectious Disease"/>
            <person name="Wu L."/>
            <person name="Ma J."/>
        </authorList>
    </citation>
    <scope>NUCLEOTIDE SEQUENCE [LARGE SCALE GENOMIC DNA]</scope>
    <source>
        <strain evidence="3">CECT 7706</strain>
    </source>
</reference>
<organism evidence="2 3">
    <name type="scientific">Cyclobacterium jeungdonense</name>
    <dbReference type="NCBI Taxonomy" id="708087"/>
    <lineage>
        <taxon>Bacteria</taxon>
        <taxon>Pseudomonadati</taxon>
        <taxon>Bacteroidota</taxon>
        <taxon>Cytophagia</taxon>
        <taxon>Cytophagales</taxon>
        <taxon>Cyclobacteriaceae</taxon>
        <taxon>Cyclobacterium</taxon>
    </lineage>
</organism>
<evidence type="ECO:0000313" key="2">
    <source>
        <dbReference type="EMBL" id="MDN3690136.1"/>
    </source>
</evidence>
<sequence length="1437" mass="160236">MNPNQRLSIMTFPQYFDGNELQVNIVVIPRDHNPLNPIITGEEPAIPNAEAAFADANFSFAAQLVQGFGANPLPQPQPLTNALPVEVTASPQNPREIFEAMANHLQILDFNMVNSNASLTNIPTSRQFEAPRQRNVSVYKHLPKTFLKATGLKAINSKNAFTDDTYHCAVKGAKFHQGFQQTGPSISWGKVFAHILRQPLLARAAGFIYTFYLPIEADTFPEGGFLYLDLADGSSFSPQFAADDTFIKRYAARIPILRPGEPRQVFAPLLYPVLNVHDGNYDELFIETAVYDDGFAKTVHCHQAPHRDPLIEEADGAYPLTDSGIQLGWDDLQLLNWYIRQLAVDSSVNGPVKRLDAPIGVHGFVIDVRQQAEEGEEQGPWESLNWVSNRNTFSLSRNPANPNDTIVLGDFAGELPYQVYPTQLDGTEQVLGQPQPYWLPMYFANWTGHSMVLPDEDAATVYQNTHPNLDADPDGQPATDKDGNPVTTGTGVTGAAQNQLNQIYQAGILNAQLRYGQGYEFRVRMQDISGGVPSIDRQPINETPSDIGFCRFKRFIAPIQPRIQEIESNPEAAEGDIHPVTGVDGPNNLDALNIRRPKLGYPAVVYTGKYSDPINRLLTQSNLGLSPEAADAEHRVGLGIADPDVDRVEIIVEIATLKLDKLDSVNGKDDYVHLYTTYRYFPAIENNEDQYEASLNIPIVYRDIQGTDKVLHTGTTQNLAQDLGLEDDIDQLAELVLPTARTARLTIRAVCEDKETDSQTEEYYGIVDASDPHLDVRYGASFSVLLYQPSLDETNLLVQSAGVSSLQGIYMRPDAITVFDGTWNSILLGTSQERQNSNIQQLADRLNLQSNGLTLYAPKGKRVVFGCSSRIRHSLAPDGSSITFASKGDLYNHWICCLNYELDRDWMWDALETEAFWVRRSKKFTHDTEEGEIDVIAGKLKMIRTASFESLDAPQRNSSQLVFFDAVEPKREETGAFPDTIDLSYSLEARFKPAHGASNDTMETIEMTLPITSPPAQVPKIVSAGYALSPYIRDEKYANSESRKRFLWIEFDQPVEDPQDCYFARVLAQAPDQLISNNHPSLFLAPEEPSLPIDPELIRIVSPASSNDLAGLNAMQPMLKSKDSDVHYILPLPPGLHANSDEMFGFFTYEFRVGHFERKPVNEGDPTEKVWTTAQGRFGRRLKMQGIQHPAPVLTCVPNRDNDKIWVTAPYAVSVHKGKNVTANPPRTELWALLYAQVKRVDNQDYRNILLDDRPLDWRIQVNPPTQQDTLEKYTNQDLQLLNQIAIKTLKGQEGIAAAGKFLKLKTATNKNKGATKYGTTIWTNKKVSQLLQLYGLPTDASLSVVVVEVLPQIRNVFDHVSGLEDALVAESTRNFMSTGQREAFNQSYQHRFGSNTANASIARNDTSPVSDELGHHRILRSSRLTKVPDICCTDCE</sequence>
<keyword evidence="3" id="KW-1185">Reference proteome</keyword>
<evidence type="ECO:0000313" key="3">
    <source>
        <dbReference type="Proteomes" id="UP001236663"/>
    </source>
</evidence>
<feature type="region of interest" description="Disordered" evidence="1">
    <location>
        <begin position="464"/>
        <end position="489"/>
    </location>
</feature>
<gene>
    <name evidence="2" type="ORF">QWZ15_20110</name>
</gene>
<dbReference type="RefSeq" id="WP_163383355.1">
    <property type="nucleotide sequence ID" value="NZ_JAUFQS010000047.1"/>
</dbReference>
<protein>
    <submittedName>
        <fullName evidence="2">Uncharacterized protein</fullName>
    </submittedName>
</protein>
<proteinExistence type="predicted"/>
<evidence type="ECO:0000256" key="1">
    <source>
        <dbReference type="SAM" id="MobiDB-lite"/>
    </source>
</evidence>